<comment type="caution">
    <text evidence="1">The sequence shown here is derived from an EMBL/GenBank/DDBJ whole genome shotgun (WGS) entry which is preliminary data.</text>
</comment>
<evidence type="ECO:0000313" key="1">
    <source>
        <dbReference type="EMBL" id="EJW95177.1"/>
    </source>
</evidence>
<proteinExistence type="predicted"/>
<dbReference type="EMBL" id="AMCI01005954">
    <property type="protein sequence ID" value="EJW95177.1"/>
    <property type="molecule type" value="Genomic_DNA"/>
</dbReference>
<protein>
    <submittedName>
        <fullName evidence="1">Uncharacterized protein</fullName>
    </submittedName>
</protein>
<organism evidence="1">
    <name type="scientific">gut metagenome</name>
    <dbReference type="NCBI Taxonomy" id="749906"/>
    <lineage>
        <taxon>unclassified sequences</taxon>
        <taxon>metagenomes</taxon>
        <taxon>organismal metagenomes</taxon>
    </lineage>
</organism>
<sequence>MVSKYCVASSGGNHVIKHTNCLALNVRFIKIDNADLSYFFFRFTMFMDAETFTRYTNERIAIGNSGQFADTLTKALVATFMLCLTACRNTNKYHVLQLLTIFFHQILGYLLRHFFLSTITRILECPNKFAGHHCVQSHVFDSLRKILTEPSLRFFQLLFELFIDCLCHSLSLFLPSVGQPFQLAQGIFFARKEWRRQ</sequence>
<name>J9G064_9ZZZZ</name>
<accession>J9G064</accession>
<reference evidence="1" key="1">
    <citation type="journal article" date="2012" name="PLoS ONE">
        <title>Gene sets for utilization of primary and secondary nutrition supplies in the distal gut of endangered iberian lynx.</title>
        <authorList>
            <person name="Alcaide M."/>
            <person name="Messina E."/>
            <person name="Richter M."/>
            <person name="Bargiela R."/>
            <person name="Peplies J."/>
            <person name="Huws S.A."/>
            <person name="Newbold C.J."/>
            <person name="Golyshin P.N."/>
            <person name="Simon M.A."/>
            <person name="Lopez G."/>
            <person name="Yakimov M.M."/>
            <person name="Ferrer M."/>
        </authorList>
    </citation>
    <scope>NUCLEOTIDE SEQUENCE</scope>
</reference>
<dbReference type="AlphaFoldDB" id="J9G064"/>
<gene>
    <name evidence="1" type="ORF">EVA_16720</name>
</gene>